<feature type="domain" description="N-acetyltransferase" evidence="3">
    <location>
        <begin position="2"/>
        <end position="155"/>
    </location>
</feature>
<evidence type="ECO:0000313" key="5">
    <source>
        <dbReference type="Proteomes" id="UP000623842"/>
    </source>
</evidence>
<proteinExistence type="predicted"/>
<keyword evidence="1" id="KW-0808">Transferase</keyword>
<reference evidence="4" key="1">
    <citation type="journal article" date="2014" name="Int. J. Syst. Evol. Microbiol.">
        <title>Complete genome sequence of Corynebacterium casei LMG S-19264T (=DSM 44701T), isolated from a smear-ripened cheese.</title>
        <authorList>
            <consortium name="US DOE Joint Genome Institute (JGI-PGF)"/>
            <person name="Walter F."/>
            <person name="Albersmeier A."/>
            <person name="Kalinowski J."/>
            <person name="Ruckert C."/>
        </authorList>
    </citation>
    <scope>NUCLEOTIDE SEQUENCE</scope>
    <source>
        <strain evidence="4">KCTC 42731</strain>
    </source>
</reference>
<evidence type="ECO:0000313" key="4">
    <source>
        <dbReference type="EMBL" id="GHF89213.1"/>
    </source>
</evidence>
<dbReference type="CDD" id="cd04301">
    <property type="entry name" value="NAT_SF"/>
    <property type="match status" value="1"/>
</dbReference>
<dbReference type="InterPro" id="IPR016181">
    <property type="entry name" value="Acyl_CoA_acyltransferase"/>
</dbReference>
<gene>
    <name evidence="4" type="ORF">GCM10017161_16290</name>
</gene>
<dbReference type="PANTHER" id="PTHR43072:SF23">
    <property type="entry name" value="UPF0039 PROTEIN C11D3.02C"/>
    <property type="match status" value="1"/>
</dbReference>
<organism evidence="4 5">
    <name type="scientific">Thalassotalea marina</name>
    <dbReference type="NCBI Taxonomy" id="1673741"/>
    <lineage>
        <taxon>Bacteria</taxon>
        <taxon>Pseudomonadati</taxon>
        <taxon>Pseudomonadota</taxon>
        <taxon>Gammaproteobacteria</taxon>
        <taxon>Alteromonadales</taxon>
        <taxon>Colwelliaceae</taxon>
        <taxon>Thalassotalea</taxon>
    </lineage>
</organism>
<sequence>MVTVRSVKHSDAQAISDIYNHYIVDSVATFEEQKVSAQTIQQRIETTKAQQLPWLVLSDHNRILGYAYAAQWKHRSAYRFSVETTIYLAPDAKAKGYGSTLYSTLFELLKSLPVNSIIAGITLPNESSVKLHEKMGMRQVAHFEEVGFKFGRWLDTGYWQIILNHAIN</sequence>
<dbReference type="InterPro" id="IPR000182">
    <property type="entry name" value="GNAT_dom"/>
</dbReference>
<reference evidence="4" key="2">
    <citation type="submission" date="2020-09" db="EMBL/GenBank/DDBJ databases">
        <authorList>
            <person name="Sun Q."/>
            <person name="Kim S."/>
        </authorList>
    </citation>
    <scope>NUCLEOTIDE SEQUENCE</scope>
    <source>
        <strain evidence="4">KCTC 42731</strain>
    </source>
</reference>
<dbReference type="GO" id="GO:0016747">
    <property type="term" value="F:acyltransferase activity, transferring groups other than amino-acyl groups"/>
    <property type="evidence" value="ECO:0007669"/>
    <property type="project" value="InterPro"/>
</dbReference>
<evidence type="ECO:0000256" key="1">
    <source>
        <dbReference type="ARBA" id="ARBA00022679"/>
    </source>
</evidence>
<evidence type="ECO:0000256" key="2">
    <source>
        <dbReference type="ARBA" id="ARBA00023315"/>
    </source>
</evidence>
<accession>A0A919BH70</accession>
<dbReference type="PANTHER" id="PTHR43072">
    <property type="entry name" value="N-ACETYLTRANSFERASE"/>
    <property type="match status" value="1"/>
</dbReference>
<dbReference type="EMBL" id="BNCK01000003">
    <property type="protein sequence ID" value="GHF89213.1"/>
    <property type="molecule type" value="Genomic_DNA"/>
</dbReference>
<dbReference type="Pfam" id="PF13420">
    <property type="entry name" value="Acetyltransf_4"/>
    <property type="match status" value="1"/>
</dbReference>
<keyword evidence="5" id="KW-1185">Reference proteome</keyword>
<protein>
    <submittedName>
        <fullName evidence="4">N-acetyltransferase</fullName>
    </submittedName>
</protein>
<dbReference type="SUPFAM" id="SSF55729">
    <property type="entry name" value="Acyl-CoA N-acyltransferases (Nat)"/>
    <property type="match status" value="1"/>
</dbReference>
<comment type="caution">
    <text evidence="4">The sequence shown here is derived from an EMBL/GenBank/DDBJ whole genome shotgun (WGS) entry which is preliminary data.</text>
</comment>
<evidence type="ECO:0000259" key="3">
    <source>
        <dbReference type="PROSITE" id="PS51186"/>
    </source>
</evidence>
<dbReference type="AlphaFoldDB" id="A0A919BH70"/>
<dbReference type="PROSITE" id="PS51186">
    <property type="entry name" value="GNAT"/>
    <property type="match status" value="1"/>
</dbReference>
<keyword evidence="2" id="KW-0012">Acyltransferase</keyword>
<dbReference type="RefSeq" id="WP_189769087.1">
    <property type="nucleotide sequence ID" value="NZ_BNCK01000003.1"/>
</dbReference>
<name>A0A919BH70_9GAMM</name>
<dbReference type="Proteomes" id="UP000623842">
    <property type="component" value="Unassembled WGS sequence"/>
</dbReference>
<dbReference type="Gene3D" id="3.40.630.30">
    <property type="match status" value="1"/>
</dbReference>